<feature type="domain" description="FAD/NAD(P)-binding" evidence="6">
    <location>
        <begin position="3"/>
        <end position="292"/>
    </location>
</feature>
<keyword evidence="5" id="KW-0560">Oxidoreductase</keyword>
<keyword evidence="3" id="KW-0285">Flavoprotein</keyword>
<evidence type="ECO:0000313" key="7">
    <source>
        <dbReference type="EMBL" id="PTL38923.1"/>
    </source>
</evidence>
<dbReference type="Gene3D" id="3.50.50.100">
    <property type="match status" value="1"/>
</dbReference>
<dbReference type="EMBL" id="PZJJ01000012">
    <property type="protein sequence ID" value="PTL38923.1"/>
    <property type="molecule type" value="Genomic_DNA"/>
</dbReference>
<comment type="similarity">
    <text evidence="2">Belongs to the NADH dehydrogenase family.</text>
</comment>
<evidence type="ECO:0000259" key="6">
    <source>
        <dbReference type="Pfam" id="PF07992"/>
    </source>
</evidence>
<evidence type="ECO:0000256" key="2">
    <source>
        <dbReference type="ARBA" id="ARBA00005272"/>
    </source>
</evidence>
<evidence type="ECO:0000256" key="4">
    <source>
        <dbReference type="ARBA" id="ARBA00022827"/>
    </source>
</evidence>
<evidence type="ECO:0000313" key="8">
    <source>
        <dbReference type="Proteomes" id="UP000240509"/>
    </source>
</evidence>
<dbReference type="InterPro" id="IPR036188">
    <property type="entry name" value="FAD/NAD-bd_sf"/>
</dbReference>
<organism evidence="7 8">
    <name type="scientific">Alkalicoccus saliphilus</name>
    <dbReference type="NCBI Taxonomy" id="200989"/>
    <lineage>
        <taxon>Bacteria</taxon>
        <taxon>Bacillati</taxon>
        <taxon>Bacillota</taxon>
        <taxon>Bacilli</taxon>
        <taxon>Bacillales</taxon>
        <taxon>Bacillaceae</taxon>
        <taxon>Alkalicoccus</taxon>
    </lineage>
</organism>
<dbReference type="AlphaFoldDB" id="A0A2T4U693"/>
<evidence type="ECO:0000256" key="5">
    <source>
        <dbReference type="ARBA" id="ARBA00023002"/>
    </source>
</evidence>
<dbReference type="InterPro" id="IPR023753">
    <property type="entry name" value="FAD/NAD-binding_dom"/>
</dbReference>
<dbReference type="PRINTS" id="PR00411">
    <property type="entry name" value="PNDRDTASEI"/>
</dbReference>
<dbReference type="OrthoDB" id="9784880at2"/>
<dbReference type="InterPro" id="IPR051169">
    <property type="entry name" value="NADH-Q_oxidoreductase"/>
</dbReference>
<comment type="caution">
    <text evidence="7">The sequence shown here is derived from an EMBL/GenBank/DDBJ whole genome shotgun (WGS) entry which is preliminary data.</text>
</comment>
<sequence>MHHLVILGGGYGGLRVIQRLLADKEIQDFKITLVEREAYHSLKTEFYALAAGTVADRHLRISFPEDDRLEHVCDTVTNIRLEDRTVELKSGETLTYDDLLIGLGCEDKYHGVPGAQEKTLSIQSMRRARKTNQIIQNVPHGGKVAIIGGGLSGVETASELRESREDLDIRLYDRGENILSMFPPKLYNYVTDWFHKNNVTLINRANITKVEWNILYNHGEAEELDAIIWTAGVQPNKLVRDLTAKHDLVTDRMGRVETTKYHHIPGFEDAFIVGDCAASEHAPSAQLAEAQGDNIAILLSKKWRNLPYPETLPKMKLKGVLGSLGKKHGFGLMGERKLVGRVPRVLKSGVLWMYKHHSGS</sequence>
<dbReference type="Proteomes" id="UP000240509">
    <property type="component" value="Unassembled WGS sequence"/>
</dbReference>
<proteinExistence type="inferred from homology"/>
<dbReference type="PRINTS" id="PR00368">
    <property type="entry name" value="FADPNR"/>
</dbReference>
<dbReference type="PANTHER" id="PTHR42913">
    <property type="entry name" value="APOPTOSIS-INDUCING FACTOR 1"/>
    <property type="match status" value="1"/>
</dbReference>
<gene>
    <name evidence="7" type="ORF">C6Y45_09035</name>
</gene>
<reference evidence="7 8" key="1">
    <citation type="submission" date="2018-03" db="EMBL/GenBank/DDBJ databases">
        <title>Alkalicoccus saliphilus sp. nov., isolated from a mineral pool.</title>
        <authorList>
            <person name="Zhao B."/>
        </authorList>
    </citation>
    <scope>NUCLEOTIDE SEQUENCE [LARGE SCALE GENOMIC DNA]</scope>
    <source>
        <strain evidence="7 8">6AG</strain>
    </source>
</reference>
<evidence type="ECO:0000256" key="3">
    <source>
        <dbReference type="ARBA" id="ARBA00022630"/>
    </source>
</evidence>
<evidence type="ECO:0000256" key="1">
    <source>
        <dbReference type="ARBA" id="ARBA00001974"/>
    </source>
</evidence>
<accession>A0A2T4U693</accession>
<protein>
    <submittedName>
        <fullName evidence="7">FAD-dependent oxidoreductase</fullName>
    </submittedName>
</protein>
<dbReference type="GO" id="GO:0019646">
    <property type="term" value="P:aerobic electron transport chain"/>
    <property type="evidence" value="ECO:0007669"/>
    <property type="project" value="TreeGrafter"/>
</dbReference>
<dbReference type="GO" id="GO:0003955">
    <property type="term" value="F:NAD(P)H dehydrogenase (quinone) activity"/>
    <property type="evidence" value="ECO:0007669"/>
    <property type="project" value="TreeGrafter"/>
</dbReference>
<keyword evidence="4" id="KW-0274">FAD</keyword>
<dbReference type="PANTHER" id="PTHR42913:SF3">
    <property type="entry name" value="64 KDA MITOCHONDRIAL NADH DEHYDROGENASE (EUROFUNG)"/>
    <property type="match status" value="1"/>
</dbReference>
<name>A0A2T4U693_9BACI</name>
<dbReference type="SUPFAM" id="SSF51905">
    <property type="entry name" value="FAD/NAD(P)-binding domain"/>
    <property type="match status" value="1"/>
</dbReference>
<comment type="cofactor">
    <cofactor evidence="1">
        <name>FAD</name>
        <dbReference type="ChEBI" id="CHEBI:57692"/>
    </cofactor>
</comment>
<keyword evidence="8" id="KW-1185">Reference proteome</keyword>
<dbReference type="Pfam" id="PF07992">
    <property type="entry name" value="Pyr_redox_2"/>
    <property type="match status" value="1"/>
</dbReference>